<geneLocation type="plasmid" evidence="1 2">
    <name>pRt1078</name>
</geneLocation>
<gene>
    <name evidence="1" type="ORF">PR017_18025</name>
</gene>
<organism evidence="1 2">
    <name type="scientific">Rhizobium tumorigenes</name>
    <dbReference type="NCBI Taxonomy" id="2041385"/>
    <lineage>
        <taxon>Bacteria</taxon>
        <taxon>Pseudomonadati</taxon>
        <taxon>Pseudomonadota</taxon>
        <taxon>Alphaproteobacteria</taxon>
        <taxon>Hyphomicrobiales</taxon>
        <taxon>Rhizobiaceae</taxon>
        <taxon>Rhizobium/Agrobacterium group</taxon>
        <taxon>Rhizobium</taxon>
    </lineage>
</organism>
<dbReference type="EMBL" id="CP117256">
    <property type="protein sequence ID" value="WFR97810.1"/>
    <property type="molecule type" value="Genomic_DNA"/>
</dbReference>
<reference evidence="2" key="2">
    <citation type="journal article" date="2023" name="MicrobiologyOpen">
        <title>Genomics of the tumorigenes clade of the family Rhizobiaceae and description of Rhizobium rhododendri sp. nov.</title>
        <authorList>
            <person name="Kuzmanovic N."/>
            <person name="diCenzo G.C."/>
            <person name="Bunk B."/>
            <person name="Sproeer C."/>
            <person name="Fruehling A."/>
            <person name="Neumann-Schaal M."/>
            <person name="Overmann J."/>
            <person name="Smalla K."/>
        </authorList>
    </citation>
    <scope>NUCLEOTIDE SEQUENCE [LARGE SCALE GENOMIC DNA]</scope>
    <source>
        <strain evidence="2">1078</strain>
        <plasmid evidence="2">pRt1078</plasmid>
    </source>
</reference>
<accession>A0AAF1KTY8</accession>
<dbReference type="RefSeq" id="WP_111217303.1">
    <property type="nucleotide sequence ID" value="NZ_CP117256.1"/>
</dbReference>
<protein>
    <submittedName>
        <fullName evidence="1">Uncharacterized protein</fullName>
    </submittedName>
</protein>
<sequence>MTDQKSNRELASLIKMHREIAIRMQEIKDRAINQKEPPAEWAECVSAELQIRLQLLRWAPIGSTFTDKALAYLMAISQLAELDQDEQTLAFVLSAAIRSDKVIRGTLES</sequence>
<reference evidence="1 2" key="1">
    <citation type="journal article" date="2018" name="Sci. Rep.">
        <title>Rhizobium tumorigenes sp. nov., a novel plant tumorigenic bacterium isolated from cane gall tumors on thornless blackberry.</title>
        <authorList>
            <person name="Kuzmanovi N."/>
            <person name="Smalla K."/>
            <person name="Gronow S."/>
            <person name="PuBawska J."/>
        </authorList>
    </citation>
    <scope>NUCLEOTIDE SEQUENCE [LARGE SCALE GENOMIC DNA]</scope>
    <source>
        <strain evidence="1 2">1078</strain>
    </source>
</reference>
<proteinExistence type="predicted"/>
<dbReference type="Proteomes" id="UP000249499">
    <property type="component" value="Plasmid pRt1078"/>
</dbReference>
<dbReference type="AlphaFoldDB" id="A0AAF1KTY8"/>
<keyword evidence="2" id="KW-1185">Reference proteome</keyword>
<name>A0AAF1KTY8_9HYPH</name>
<dbReference type="KEGG" id="rtu:PR017_18025"/>
<keyword evidence="1" id="KW-0614">Plasmid</keyword>
<evidence type="ECO:0000313" key="1">
    <source>
        <dbReference type="EMBL" id="WFR97810.1"/>
    </source>
</evidence>
<evidence type="ECO:0000313" key="2">
    <source>
        <dbReference type="Proteomes" id="UP000249499"/>
    </source>
</evidence>